<evidence type="ECO:0000313" key="1">
    <source>
        <dbReference type="EMBL" id="MCP8941022.1"/>
    </source>
</evidence>
<dbReference type="Gene3D" id="2.70.98.10">
    <property type="match status" value="1"/>
</dbReference>
<organism evidence="1 2">
    <name type="scientific">Alsobacter ponti</name>
    <dbReference type="NCBI Taxonomy" id="2962936"/>
    <lineage>
        <taxon>Bacteria</taxon>
        <taxon>Pseudomonadati</taxon>
        <taxon>Pseudomonadota</taxon>
        <taxon>Alphaproteobacteria</taxon>
        <taxon>Hyphomicrobiales</taxon>
        <taxon>Alsobacteraceae</taxon>
        <taxon>Alsobacter</taxon>
    </lineage>
</organism>
<accession>A0ABT1LHN7</accession>
<dbReference type="SUPFAM" id="SSF74650">
    <property type="entry name" value="Galactose mutarotase-like"/>
    <property type="match status" value="1"/>
</dbReference>
<dbReference type="InterPro" id="IPR014718">
    <property type="entry name" value="GH-type_carb-bd"/>
</dbReference>
<dbReference type="CDD" id="cd09024">
    <property type="entry name" value="Aldose_epim_lacX"/>
    <property type="match status" value="1"/>
</dbReference>
<keyword evidence="2" id="KW-1185">Reference proteome</keyword>
<dbReference type="EMBL" id="JANCLU010000033">
    <property type="protein sequence ID" value="MCP8941022.1"/>
    <property type="molecule type" value="Genomic_DNA"/>
</dbReference>
<dbReference type="RefSeq" id="WP_254746421.1">
    <property type="nucleotide sequence ID" value="NZ_JANCLU010000033.1"/>
</dbReference>
<dbReference type="InterPro" id="IPR037481">
    <property type="entry name" value="LacX"/>
</dbReference>
<dbReference type="InterPro" id="IPR008183">
    <property type="entry name" value="Aldose_1/G6P_1-epimerase"/>
</dbReference>
<proteinExistence type="predicted"/>
<dbReference type="InterPro" id="IPR011013">
    <property type="entry name" value="Gal_mutarotase_sf_dom"/>
</dbReference>
<comment type="caution">
    <text evidence="1">The sequence shown here is derived from an EMBL/GenBank/DDBJ whole genome shotgun (WGS) entry which is preliminary data.</text>
</comment>
<dbReference type="Proteomes" id="UP001205890">
    <property type="component" value="Unassembled WGS sequence"/>
</dbReference>
<gene>
    <name evidence="1" type="ORF">NK718_21060</name>
</gene>
<sequence length="296" mass="32391">MRPEISLKSAELGVDISLFGAELRSLRTAPNMEWLWQGDPASWPRQAPVLFPVIGRCAGGGVRHRGRFYPIPLHGYAPESTFDIVAVADGACTLRLDPSEATRRVWPFELRLEVAFALDGPTLRQTASVTNLGGETAAAAFGFHPGFAWPTPSAPGAAQTDSIVLFEREETAPIRRLRDGLLGPEPFPNEIEGRTLRLSPELFTRDAMFFDRPASRSVWFGTPGAPGVEVEFPDCPQLGLWMRPGARFLCIEPWQGHDHPLGFDGDVLESPGMVRLEPGESFTRHLAITPGALMPA</sequence>
<dbReference type="PANTHER" id="PTHR11122:SF13">
    <property type="entry name" value="GLUCOSE-6-PHOSPHATE 1-EPIMERASE"/>
    <property type="match status" value="1"/>
</dbReference>
<evidence type="ECO:0000313" key="2">
    <source>
        <dbReference type="Proteomes" id="UP001205890"/>
    </source>
</evidence>
<reference evidence="1 2" key="1">
    <citation type="submission" date="2022-07" db="EMBL/GenBank/DDBJ databases">
        <authorList>
            <person name="Li W.-J."/>
            <person name="Deng Q.-Q."/>
        </authorList>
    </citation>
    <scope>NUCLEOTIDE SEQUENCE [LARGE SCALE GENOMIC DNA]</scope>
    <source>
        <strain evidence="1 2">SYSU M60028</strain>
    </source>
</reference>
<dbReference type="PANTHER" id="PTHR11122">
    <property type="entry name" value="APOSPORY-ASSOCIATED PROTEIN C-RELATED"/>
    <property type="match status" value="1"/>
</dbReference>
<protein>
    <submittedName>
        <fullName evidence="1">Aldose 1-epimerase family protein</fullName>
    </submittedName>
</protein>
<name>A0ABT1LHN7_9HYPH</name>
<dbReference type="Pfam" id="PF01263">
    <property type="entry name" value="Aldose_epim"/>
    <property type="match status" value="1"/>
</dbReference>